<evidence type="ECO:0000259" key="1">
    <source>
        <dbReference type="Pfam" id="PF03050"/>
    </source>
</evidence>
<dbReference type="AlphaFoldDB" id="A0A3M6A3U6"/>
<gene>
    <name evidence="2" type="ORF">ALP16_05147</name>
</gene>
<evidence type="ECO:0000313" key="2">
    <source>
        <dbReference type="EMBL" id="RMV13983.1"/>
    </source>
</evidence>
<evidence type="ECO:0000313" key="3">
    <source>
        <dbReference type="Proteomes" id="UP000272703"/>
    </source>
</evidence>
<sequence length="73" mass="8286">MFPVRLPAISRALDYSLKRWAALSRYLDDGAVPIDNNWAENQIRPWALGRKNWLFAGSLRSGKRAAAIMSLIQ</sequence>
<dbReference type="PANTHER" id="PTHR33678:SF1">
    <property type="entry name" value="BLL1576 PROTEIN"/>
    <property type="match status" value="1"/>
</dbReference>
<feature type="domain" description="Transposase IS66 central" evidence="1">
    <location>
        <begin position="8"/>
        <end position="63"/>
    </location>
</feature>
<organism evidence="2 3">
    <name type="scientific">Pseudomonas savastanoi</name>
    <name type="common">Pseudomonas syringae pv. savastanoi</name>
    <dbReference type="NCBI Taxonomy" id="29438"/>
    <lineage>
        <taxon>Bacteria</taxon>
        <taxon>Pseudomonadati</taxon>
        <taxon>Pseudomonadota</taxon>
        <taxon>Gammaproteobacteria</taxon>
        <taxon>Pseudomonadales</taxon>
        <taxon>Pseudomonadaceae</taxon>
        <taxon>Pseudomonas</taxon>
    </lineage>
</organism>
<proteinExistence type="predicted"/>
<protein>
    <submittedName>
        <fullName evidence="2">TnpC3</fullName>
    </submittedName>
</protein>
<comment type="caution">
    <text evidence="2">The sequence shown here is derived from an EMBL/GenBank/DDBJ whole genome shotgun (WGS) entry which is preliminary data.</text>
</comment>
<feature type="non-terminal residue" evidence="2">
    <location>
        <position position="73"/>
    </location>
</feature>
<dbReference type="PANTHER" id="PTHR33678">
    <property type="entry name" value="BLL1576 PROTEIN"/>
    <property type="match status" value="1"/>
</dbReference>
<dbReference type="Proteomes" id="UP000272703">
    <property type="component" value="Unassembled WGS sequence"/>
</dbReference>
<accession>A0A3M6A3U6</accession>
<reference evidence="2 3" key="1">
    <citation type="submission" date="2018-08" db="EMBL/GenBank/DDBJ databases">
        <title>Recombination of ecologically and evolutionarily significant loci maintains genetic cohesion in the Pseudomonas syringae species complex.</title>
        <authorList>
            <person name="Dillon M."/>
            <person name="Thakur S."/>
            <person name="Almeida R.N.D."/>
            <person name="Weir B.S."/>
            <person name="Guttman D.S."/>
        </authorList>
    </citation>
    <scope>NUCLEOTIDE SEQUENCE [LARGE SCALE GENOMIC DNA]</scope>
    <source>
        <strain evidence="2 3">ICMP 11897</strain>
    </source>
</reference>
<dbReference type="EMBL" id="RBUN01000408">
    <property type="protein sequence ID" value="RMV13983.1"/>
    <property type="molecule type" value="Genomic_DNA"/>
</dbReference>
<dbReference type="InterPro" id="IPR004291">
    <property type="entry name" value="Transposase_IS66_central"/>
</dbReference>
<name>A0A3M6A3U6_PSESS</name>
<dbReference type="InterPro" id="IPR052344">
    <property type="entry name" value="Transposase-related"/>
</dbReference>
<dbReference type="Pfam" id="PF03050">
    <property type="entry name" value="DDE_Tnp_IS66"/>
    <property type="match status" value="1"/>
</dbReference>